<evidence type="ECO:0000313" key="2">
    <source>
        <dbReference type="EMBL" id="KAL0204446.1"/>
    </source>
</evidence>
<evidence type="ECO:0000256" key="1">
    <source>
        <dbReference type="SAM" id="Coils"/>
    </source>
</evidence>
<accession>A0ABD0S165</accession>
<proteinExistence type="predicted"/>
<sequence>MVQLRSELESVCAERDRVLSERTGDMEEMSSRISAVTEERDQLLETLQRLTDKHEQQQQDDVLVQVREQLQMACAERDHLLSEKNKSDLENTLLEEVQTSLASVTEEREQLLEILKVNREEKNQLRRDLEEKEET</sequence>
<feature type="coiled-coil region" evidence="1">
    <location>
        <begin position="94"/>
        <end position="135"/>
    </location>
</feature>
<protein>
    <recommendedName>
        <fullName evidence="4">A-kinase anchor protein 9</fullName>
    </recommendedName>
</protein>
<organism evidence="2 3">
    <name type="scientific">Cirrhinus mrigala</name>
    <name type="common">Mrigala</name>
    <dbReference type="NCBI Taxonomy" id="683832"/>
    <lineage>
        <taxon>Eukaryota</taxon>
        <taxon>Metazoa</taxon>
        <taxon>Chordata</taxon>
        <taxon>Craniata</taxon>
        <taxon>Vertebrata</taxon>
        <taxon>Euteleostomi</taxon>
        <taxon>Actinopterygii</taxon>
        <taxon>Neopterygii</taxon>
        <taxon>Teleostei</taxon>
        <taxon>Ostariophysi</taxon>
        <taxon>Cypriniformes</taxon>
        <taxon>Cyprinidae</taxon>
        <taxon>Labeoninae</taxon>
        <taxon>Labeonini</taxon>
        <taxon>Cirrhinus</taxon>
    </lineage>
</organism>
<evidence type="ECO:0008006" key="4">
    <source>
        <dbReference type="Google" id="ProtNLM"/>
    </source>
</evidence>
<keyword evidence="1" id="KW-0175">Coiled coil</keyword>
<name>A0ABD0S165_CIRMR</name>
<gene>
    <name evidence="2" type="ORF">M9458_002464</name>
</gene>
<feature type="non-terminal residue" evidence="2">
    <location>
        <position position="135"/>
    </location>
</feature>
<keyword evidence="3" id="KW-1185">Reference proteome</keyword>
<dbReference type="AlphaFoldDB" id="A0ABD0S165"/>
<feature type="coiled-coil region" evidence="1">
    <location>
        <begin position="26"/>
        <end position="60"/>
    </location>
</feature>
<dbReference type="Proteomes" id="UP001529510">
    <property type="component" value="Unassembled WGS sequence"/>
</dbReference>
<evidence type="ECO:0000313" key="3">
    <source>
        <dbReference type="Proteomes" id="UP001529510"/>
    </source>
</evidence>
<comment type="caution">
    <text evidence="2">The sequence shown here is derived from an EMBL/GenBank/DDBJ whole genome shotgun (WGS) entry which is preliminary data.</text>
</comment>
<dbReference type="EMBL" id="JAMKFB020000001">
    <property type="protein sequence ID" value="KAL0204446.1"/>
    <property type="molecule type" value="Genomic_DNA"/>
</dbReference>
<reference evidence="2 3" key="1">
    <citation type="submission" date="2024-05" db="EMBL/GenBank/DDBJ databases">
        <title>Genome sequencing and assembly of Indian major carp, Cirrhinus mrigala (Hamilton, 1822).</title>
        <authorList>
            <person name="Mohindra V."/>
            <person name="Chowdhury L.M."/>
            <person name="Lal K."/>
            <person name="Jena J.K."/>
        </authorList>
    </citation>
    <scope>NUCLEOTIDE SEQUENCE [LARGE SCALE GENOMIC DNA]</scope>
    <source>
        <strain evidence="2">CM1030</strain>
        <tissue evidence="2">Blood</tissue>
    </source>
</reference>